<evidence type="ECO:0000313" key="3">
    <source>
        <dbReference type="Proteomes" id="UP000483286"/>
    </source>
</evidence>
<evidence type="ECO:0000313" key="2">
    <source>
        <dbReference type="EMBL" id="MVN87476.1"/>
    </source>
</evidence>
<name>A0A7C9LNV8_9DEIO</name>
<feature type="chain" id="PRO_5028989037" description="Lipoprotein" evidence="1">
    <location>
        <begin position="18"/>
        <end position="148"/>
    </location>
</feature>
<protein>
    <recommendedName>
        <fullName evidence="4">Lipoprotein</fullName>
    </recommendedName>
</protein>
<keyword evidence="1" id="KW-0732">Signal</keyword>
<comment type="caution">
    <text evidence="2">The sequence shown here is derived from an EMBL/GenBank/DDBJ whole genome shotgun (WGS) entry which is preliminary data.</text>
</comment>
<gene>
    <name evidence="2" type="ORF">GO986_11925</name>
</gene>
<dbReference type="Proteomes" id="UP000483286">
    <property type="component" value="Unassembled WGS sequence"/>
</dbReference>
<sequence>MIRLCSMALALLLPLNACDGASKPPLQSTDLVTFEYWYTQMTGTYCASVHLDGSGPALGRVLNLTLSPLQLSEAPYERTGGTFLVGGEVVQVTATCQRPDGTREFHRFAQLVPRDPDDQHPLVLLVRSDGMDLGLATRSPSAPKVFRP</sequence>
<accession>A0A7C9LNV8</accession>
<keyword evidence="3" id="KW-1185">Reference proteome</keyword>
<dbReference type="AlphaFoldDB" id="A0A7C9LNV8"/>
<dbReference type="EMBL" id="WQLB01000015">
    <property type="protein sequence ID" value="MVN87476.1"/>
    <property type="molecule type" value="Genomic_DNA"/>
</dbReference>
<feature type="signal peptide" evidence="1">
    <location>
        <begin position="1"/>
        <end position="17"/>
    </location>
</feature>
<proteinExistence type="predicted"/>
<evidence type="ECO:0000256" key="1">
    <source>
        <dbReference type="SAM" id="SignalP"/>
    </source>
</evidence>
<organism evidence="2 3">
    <name type="scientific">Deinococcus arboris</name>
    <dbReference type="NCBI Taxonomy" id="2682977"/>
    <lineage>
        <taxon>Bacteria</taxon>
        <taxon>Thermotogati</taxon>
        <taxon>Deinococcota</taxon>
        <taxon>Deinococci</taxon>
        <taxon>Deinococcales</taxon>
        <taxon>Deinococcaceae</taxon>
        <taxon>Deinococcus</taxon>
    </lineage>
</organism>
<reference evidence="2 3" key="1">
    <citation type="submission" date="2019-12" db="EMBL/GenBank/DDBJ databases">
        <title>Deinococcus sp. HMF7620 Genome sequencing and assembly.</title>
        <authorList>
            <person name="Kang H."/>
            <person name="Kim H."/>
            <person name="Joh K."/>
        </authorList>
    </citation>
    <scope>NUCLEOTIDE SEQUENCE [LARGE SCALE GENOMIC DNA]</scope>
    <source>
        <strain evidence="2 3">HMF7620</strain>
    </source>
</reference>
<evidence type="ECO:0008006" key="4">
    <source>
        <dbReference type="Google" id="ProtNLM"/>
    </source>
</evidence>
<dbReference type="RefSeq" id="WP_157459532.1">
    <property type="nucleotide sequence ID" value="NZ_WQLB01000015.1"/>
</dbReference>